<gene>
    <name evidence="3" type="ORF">GOP47_0005714</name>
</gene>
<accession>A0A9D4V5L0</accession>
<dbReference type="Pfam" id="PF04520">
    <property type="entry name" value="Senescence_reg"/>
    <property type="match status" value="1"/>
</dbReference>
<comment type="similarity">
    <text evidence="1">Belongs to the senescence regulator S40 family.</text>
</comment>
<evidence type="ECO:0000313" key="4">
    <source>
        <dbReference type="Proteomes" id="UP000886520"/>
    </source>
</evidence>
<feature type="region of interest" description="Disordered" evidence="2">
    <location>
        <begin position="175"/>
        <end position="247"/>
    </location>
</feature>
<evidence type="ECO:0000313" key="3">
    <source>
        <dbReference type="EMBL" id="KAI5080235.1"/>
    </source>
</evidence>
<dbReference type="AlphaFoldDB" id="A0A9D4V5L0"/>
<protein>
    <submittedName>
        <fullName evidence="3">Uncharacterized protein</fullName>
    </submittedName>
</protein>
<comment type="caution">
    <text evidence="3">The sequence shown here is derived from an EMBL/GenBank/DDBJ whole genome shotgun (WGS) entry which is preliminary data.</text>
</comment>
<evidence type="ECO:0000256" key="2">
    <source>
        <dbReference type="SAM" id="MobiDB-lite"/>
    </source>
</evidence>
<sequence>MSSGVTHFSSEDLEHLSNSFQTMGREYKLSNGSNNNGFMHNSGHVWEDNNDDLKEDDVWGGHDTSADWNFYNRDSDGEYNDAMDNGVATKGGKNWKSGLTMELQAAGMKGHKKEYLGVGFAALEAVHGGGLGGGRESNGGWAPGFSVRKVKIPFVGDGAGGSGYANGWHGTGLKTKRGGMPQSAPVSMPVWPAKCGYGDSNGDVDADDSSPEDGGDNDQDDEDDADDEGERRGRLAPHEIIDREYARSRSTTFSVIEGAGRTLKGSDLRRVRNAVWSVTGFED</sequence>
<proteinExistence type="inferred from homology"/>
<dbReference type="OrthoDB" id="1927868at2759"/>
<dbReference type="PANTHER" id="PTHR33083">
    <property type="entry name" value="EXPRESSED PROTEIN"/>
    <property type="match status" value="1"/>
</dbReference>
<dbReference type="InterPro" id="IPR007608">
    <property type="entry name" value="Senescence_reg_S40"/>
</dbReference>
<feature type="compositionally biased region" description="Acidic residues" evidence="2">
    <location>
        <begin position="202"/>
        <end position="228"/>
    </location>
</feature>
<keyword evidence="4" id="KW-1185">Reference proteome</keyword>
<name>A0A9D4V5L0_ADICA</name>
<dbReference type="PANTHER" id="PTHR33083:SF123">
    <property type="entry name" value="EXPRESSED PROTEIN"/>
    <property type="match status" value="1"/>
</dbReference>
<evidence type="ECO:0000256" key="1">
    <source>
        <dbReference type="ARBA" id="ARBA00034773"/>
    </source>
</evidence>
<dbReference type="Proteomes" id="UP000886520">
    <property type="component" value="Chromosome 5"/>
</dbReference>
<feature type="compositionally biased region" description="Basic and acidic residues" evidence="2">
    <location>
        <begin position="229"/>
        <end position="247"/>
    </location>
</feature>
<reference evidence="3 4" key="1">
    <citation type="submission" date="2021-01" db="EMBL/GenBank/DDBJ databases">
        <title>Adiantum capillus-veneris genome.</title>
        <authorList>
            <person name="Fang Y."/>
            <person name="Liao Q."/>
        </authorList>
    </citation>
    <scope>NUCLEOTIDE SEQUENCE [LARGE SCALE GENOMIC DNA]</scope>
    <source>
        <strain evidence="3">H3</strain>
        <tissue evidence="3">Leaf</tissue>
    </source>
</reference>
<dbReference type="EMBL" id="JABFUD020000005">
    <property type="protein sequence ID" value="KAI5080235.1"/>
    <property type="molecule type" value="Genomic_DNA"/>
</dbReference>
<organism evidence="3 4">
    <name type="scientific">Adiantum capillus-veneris</name>
    <name type="common">Maidenhair fern</name>
    <dbReference type="NCBI Taxonomy" id="13818"/>
    <lineage>
        <taxon>Eukaryota</taxon>
        <taxon>Viridiplantae</taxon>
        <taxon>Streptophyta</taxon>
        <taxon>Embryophyta</taxon>
        <taxon>Tracheophyta</taxon>
        <taxon>Polypodiopsida</taxon>
        <taxon>Polypodiidae</taxon>
        <taxon>Polypodiales</taxon>
        <taxon>Pteridineae</taxon>
        <taxon>Pteridaceae</taxon>
        <taxon>Vittarioideae</taxon>
        <taxon>Adiantum</taxon>
    </lineage>
</organism>
<dbReference type="GO" id="GO:0010150">
    <property type="term" value="P:leaf senescence"/>
    <property type="evidence" value="ECO:0007669"/>
    <property type="project" value="UniProtKB-ARBA"/>
</dbReference>